<dbReference type="Gene3D" id="1.10.101.10">
    <property type="entry name" value="PGBD-like superfamily/PGBD"/>
    <property type="match status" value="1"/>
</dbReference>
<name>A0A366HML1_9BACT</name>
<accession>A0A366HML1</accession>
<evidence type="ECO:0000313" key="4">
    <source>
        <dbReference type="Proteomes" id="UP000253426"/>
    </source>
</evidence>
<dbReference type="AlphaFoldDB" id="A0A366HML1"/>
<dbReference type="InterPro" id="IPR002477">
    <property type="entry name" value="Peptidoglycan-bd-like"/>
</dbReference>
<feature type="domain" description="Peptidoglycan binding-like" evidence="2">
    <location>
        <begin position="138"/>
        <end position="184"/>
    </location>
</feature>
<feature type="transmembrane region" description="Helical" evidence="1">
    <location>
        <begin position="43"/>
        <end position="61"/>
    </location>
</feature>
<keyword evidence="1" id="KW-0472">Membrane</keyword>
<dbReference type="SUPFAM" id="SSF47090">
    <property type="entry name" value="PGBD-like"/>
    <property type="match status" value="1"/>
</dbReference>
<organism evidence="3 4">
    <name type="scientific">Roseimicrobium gellanilyticum</name>
    <dbReference type="NCBI Taxonomy" id="748857"/>
    <lineage>
        <taxon>Bacteria</taxon>
        <taxon>Pseudomonadati</taxon>
        <taxon>Verrucomicrobiota</taxon>
        <taxon>Verrucomicrobiia</taxon>
        <taxon>Verrucomicrobiales</taxon>
        <taxon>Verrucomicrobiaceae</taxon>
        <taxon>Roseimicrobium</taxon>
    </lineage>
</organism>
<comment type="caution">
    <text evidence="3">The sequence shown here is derived from an EMBL/GenBank/DDBJ whole genome shotgun (WGS) entry which is preliminary data.</text>
</comment>
<reference evidence="3 4" key="1">
    <citation type="submission" date="2018-06" db="EMBL/GenBank/DDBJ databases">
        <title>Genomic Encyclopedia of Type Strains, Phase IV (KMG-IV): sequencing the most valuable type-strain genomes for metagenomic binning, comparative biology and taxonomic classification.</title>
        <authorList>
            <person name="Goeker M."/>
        </authorList>
    </citation>
    <scope>NUCLEOTIDE SEQUENCE [LARGE SCALE GENOMIC DNA]</scope>
    <source>
        <strain evidence="3 4">DSM 25532</strain>
    </source>
</reference>
<keyword evidence="4" id="KW-1185">Reference proteome</keyword>
<sequence length="191" mass="21447">MLGAGKKGLRTAATPRPSLEQDLLKRVKKHLTSRTREDAMKRILSLSVGVALALITSYSPLQAGHRGGCYGGGHYHGGSSWAIGFSPGLFWSYPLFRPAYYRPAYYEPYGYGYGYGYRPYYRPAVSYSYYNRPTLASDVQIALARRGYYYGNIDGIIGPQSRSAIRRYQVRYGLPVTGVIDYPLMRSLALR</sequence>
<evidence type="ECO:0000256" key="1">
    <source>
        <dbReference type="SAM" id="Phobius"/>
    </source>
</evidence>
<proteinExistence type="predicted"/>
<protein>
    <submittedName>
        <fullName evidence="3">Putative peptidoglycan binding protein</fullName>
    </submittedName>
</protein>
<evidence type="ECO:0000259" key="2">
    <source>
        <dbReference type="Pfam" id="PF01471"/>
    </source>
</evidence>
<dbReference type="Proteomes" id="UP000253426">
    <property type="component" value="Unassembled WGS sequence"/>
</dbReference>
<dbReference type="Pfam" id="PF01471">
    <property type="entry name" value="PG_binding_1"/>
    <property type="match status" value="1"/>
</dbReference>
<keyword evidence="1" id="KW-0812">Transmembrane</keyword>
<gene>
    <name evidence="3" type="ORF">DES53_104199</name>
</gene>
<keyword evidence="1" id="KW-1133">Transmembrane helix</keyword>
<dbReference type="EMBL" id="QNRR01000004">
    <property type="protein sequence ID" value="RBP44379.1"/>
    <property type="molecule type" value="Genomic_DNA"/>
</dbReference>
<dbReference type="InterPro" id="IPR036365">
    <property type="entry name" value="PGBD-like_sf"/>
</dbReference>
<evidence type="ECO:0000313" key="3">
    <source>
        <dbReference type="EMBL" id="RBP44379.1"/>
    </source>
</evidence>
<dbReference type="InterPro" id="IPR036366">
    <property type="entry name" value="PGBDSf"/>
</dbReference>